<dbReference type="InterPro" id="IPR055910">
    <property type="entry name" value="DUF7487"/>
</dbReference>
<dbReference type="EMBL" id="BK032595">
    <property type="protein sequence ID" value="DAF50265.1"/>
    <property type="molecule type" value="Genomic_DNA"/>
</dbReference>
<evidence type="ECO:0000256" key="1">
    <source>
        <dbReference type="SAM" id="MobiDB-lite"/>
    </source>
</evidence>
<protein>
    <submittedName>
        <fullName evidence="4">Endonuclease-like protein</fullName>
    </submittedName>
</protein>
<keyword evidence="4" id="KW-0540">Nuclease</keyword>
<evidence type="ECO:0000313" key="4">
    <source>
        <dbReference type="EMBL" id="DAF50265.1"/>
    </source>
</evidence>
<keyword evidence="4" id="KW-0378">Hydrolase</keyword>
<dbReference type="GO" id="GO:0004519">
    <property type="term" value="F:endonuclease activity"/>
    <property type="evidence" value="ECO:0007669"/>
    <property type="project" value="UniProtKB-KW"/>
</dbReference>
<keyword evidence="4" id="KW-0255">Endonuclease</keyword>
<accession>A0A8S5SGX8</accession>
<dbReference type="InterPro" id="IPR007569">
    <property type="entry name" value="DUF559"/>
</dbReference>
<organism evidence="4">
    <name type="scientific">Siphoviridae sp. ctBCr48</name>
    <dbReference type="NCBI Taxonomy" id="2827802"/>
    <lineage>
        <taxon>Viruses</taxon>
        <taxon>Duplodnaviria</taxon>
        <taxon>Heunggongvirae</taxon>
        <taxon>Uroviricota</taxon>
        <taxon>Caudoviricetes</taxon>
    </lineage>
</organism>
<feature type="domain" description="DUF7487" evidence="3">
    <location>
        <begin position="85"/>
        <end position="200"/>
    </location>
</feature>
<feature type="domain" description="DUF559" evidence="2">
    <location>
        <begin position="276"/>
        <end position="329"/>
    </location>
</feature>
<evidence type="ECO:0000259" key="3">
    <source>
        <dbReference type="Pfam" id="PF24308"/>
    </source>
</evidence>
<proteinExistence type="predicted"/>
<dbReference type="Gene3D" id="3.40.960.10">
    <property type="entry name" value="VSR Endonuclease"/>
    <property type="match status" value="1"/>
</dbReference>
<dbReference type="Pfam" id="PF04480">
    <property type="entry name" value="DUF559"/>
    <property type="match status" value="1"/>
</dbReference>
<name>A0A8S5SGX8_9CAUD</name>
<evidence type="ECO:0000259" key="2">
    <source>
        <dbReference type="Pfam" id="PF04480"/>
    </source>
</evidence>
<feature type="region of interest" description="Disordered" evidence="1">
    <location>
        <begin position="117"/>
        <end position="136"/>
    </location>
</feature>
<dbReference type="Pfam" id="PF24308">
    <property type="entry name" value="DUF7487"/>
    <property type="match status" value="1"/>
</dbReference>
<reference evidence="4" key="1">
    <citation type="journal article" date="2021" name="Proc. Natl. Acad. Sci. U.S.A.">
        <title>A Catalog of Tens of Thousands of Viruses from Human Metagenomes Reveals Hidden Associations with Chronic Diseases.</title>
        <authorList>
            <person name="Tisza M.J."/>
            <person name="Buck C.B."/>
        </authorList>
    </citation>
    <scope>NUCLEOTIDE SEQUENCE</scope>
    <source>
        <strain evidence="4">CtBCr48</strain>
    </source>
</reference>
<sequence length="357" mass="42279">MLLSNFAKVKWNNKNRKYYESLGYIFTKNGDSFEVPIEQLTKSSKAIVKVLCDFCKKTVVEKNYQTYVRQHHPIYGDCCHDCQPEKNRLCCLDKYGVDNGSKTPNAIQKIKETSMEKYGVDNPSKSKQAREKISVKSKENAPETYKKYVKTMMEKYGTFNPMYVPEIKEKQRETFYENYGVYHPKQNEEVKARERQHNFEKYGYENVLQIPEVKEKIRATCLERYGVECTLSLDEVREKIYQAYLKNGTIPTSKPQEDLFNLLHDKYDSCELNYRCGRYILDCKLEVNDVAIDVEYDGRYWHQDQERDDRRDEYMFSQGYKVLRVIGDHDIPSFEQLQKSIDKLATTDTMIERIEMV</sequence>